<proteinExistence type="predicted"/>
<organism evidence="1 2">
    <name type="scientific">Deinococcus radiotolerans</name>
    <dbReference type="NCBI Taxonomy" id="1309407"/>
    <lineage>
        <taxon>Bacteria</taxon>
        <taxon>Thermotogati</taxon>
        <taxon>Deinococcota</taxon>
        <taxon>Deinococci</taxon>
        <taxon>Deinococcales</taxon>
        <taxon>Deinococcaceae</taxon>
        <taxon>Deinococcus</taxon>
    </lineage>
</organism>
<dbReference type="EMBL" id="BMPE01000021">
    <property type="protein sequence ID" value="GGL15635.1"/>
    <property type="molecule type" value="Genomic_DNA"/>
</dbReference>
<name>A0ABQ2FQ52_9DEIO</name>
<evidence type="ECO:0000313" key="2">
    <source>
        <dbReference type="Proteomes" id="UP000604341"/>
    </source>
</evidence>
<protein>
    <recommendedName>
        <fullName evidence="3">Zinc finger CHC2-type domain-containing protein</fullName>
    </recommendedName>
</protein>
<gene>
    <name evidence="1" type="ORF">GCM10010844_38210</name>
</gene>
<evidence type="ECO:0000313" key="1">
    <source>
        <dbReference type="EMBL" id="GGL15635.1"/>
    </source>
</evidence>
<evidence type="ECO:0008006" key="3">
    <source>
        <dbReference type="Google" id="ProtNLM"/>
    </source>
</evidence>
<dbReference type="Proteomes" id="UP000604341">
    <property type="component" value="Unassembled WGS sequence"/>
</dbReference>
<reference evidence="2" key="1">
    <citation type="journal article" date="2019" name="Int. J. Syst. Evol. Microbiol.">
        <title>The Global Catalogue of Microorganisms (GCM) 10K type strain sequencing project: providing services to taxonomists for standard genome sequencing and annotation.</title>
        <authorList>
            <consortium name="The Broad Institute Genomics Platform"/>
            <consortium name="The Broad Institute Genome Sequencing Center for Infectious Disease"/>
            <person name="Wu L."/>
            <person name="Ma J."/>
        </authorList>
    </citation>
    <scope>NUCLEOTIDE SEQUENCE [LARGE SCALE GENOMIC DNA]</scope>
    <source>
        <strain evidence="2">JCM 19173</strain>
    </source>
</reference>
<dbReference type="RefSeq" id="WP_189070578.1">
    <property type="nucleotide sequence ID" value="NZ_BMPE01000021.1"/>
</dbReference>
<comment type="caution">
    <text evidence="1">The sequence shown here is derived from an EMBL/GenBank/DDBJ whole genome shotgun (WGS) entry which is preliminary data.</text>
</comment>
<keyword evidence="2" id="KW-1185">Reference proteome</keyword>
<sequence length="131" mass="14100">MAKQDFETRRQRLAKGACPIHGIGLSQSGSFYTKADGTQFAIFSCPRHDCGITVRGNPSTNFWEATPETAALVGEAPDTAATYRYHDLQGAFGAIDNHLAVRAFAYSSETGQSPQALIEAALTAYLDARGR</sequence>
<accession>A0ABQ2FQ52</accession>